<keyword evidence="3 5" id="KW-1133">Transmembrane helix</keyword>
<protein>
    <submittedName>
        <fullName evidence="7">UDP-galactose/UDP-glucose transporter 7-like 1</fullName>
    </submittedName>
</protein>
<dbReference type="AlphaFoldDB" id="A0A8J5K2V7"/>
<keyword evidence="8" id="KW-1185">Reference proteome</keyword>
<evidence type="ECO:0000256" key="3">
    <source>
        <dbReference type="ARBA" id="ARBA00022989"/>
    </source>
</evidence>
<organism evidence="7 8">
    <name type="scientific">Homarus americanus</name>
    <name type="common">American lobster</name>
    <dbReference type="NCBI Taxonomy" id="6706"/>
    <lineage>
        <taxon>Eukaryota</taxon>
        <taxon>Metazoa</taxon>
        <taxon>Ecdysozoa</taxon>
        <taxon>Arthropoda</taxon>
        <taxon>Crustacea</taxon>
        <taxon>Multicrustacea</taxon>
        <taxon>Malacostraca</taxon>
        <taxon>Eumalacostraca</taxon>
        <taxon>Eucarida</taxon>
        <taxon>Decapoda</taxon>
        <taxon>Pleocyemata</taxon>
        <taxon>Astacidea</taxon>
        <taxon>Nephropoidea</taxon>
        <taxon>Nephropidae</taxon>
        <taxon>Homarus</taxon>
    </lineage>
</organism>
<evidence type="ECO:0000313" key="7">
    <source>
        <dbReference type="EMBL" id="KAG7167246.1"/>
    </source>
</evidence>
<keyword evidence="4 5" id="KW-0472">Membrane</keyword>
<feature type="transmembrane region" description="Helical" evidence="5">
    <location>
        <begin position="127"/>
        <end position="146"/>
    </location>
</feature>
<evidence type="ECO:0000259" key="6">
    <source>
        <dbReference type="Pfam" id="PF03151"/>
    </source>
</evidence>
<sequence length="247" mass="27014">MMQGRGPALGAALLYGTISLSMAFLNKAVMSQYGFNYPFFILSCQMILTVTVLEVMRAFGKFGIPKITMAAIKMFAFPSFCYSLHATLSLMALEGMNIPMYGALKRCTPLVNLILAVTYLKKPTPSALVITSVLTITIGCLIAGMSDPTFHGYAYMMGGLSVVLQGLYQTLVEQCGENQLSPLHILHLNSCISVIPFIIITCGKGELSAVFTYQYIGGKLCTVYQIFFGKYNCSCLAYFCKSLHLIL</sequence>
<dbReference type="InterPro" id="IPR050186">
    <property type="entry name" value="TPT_transporter"/>
</dbReference>
<accession>A0A8J5K2V7</accession>
<evidence type="ECO:0000256" key="4">
    <source>
        <dbReference type="ARBA" id="ARBA00023136"/>
    </source>
</evidence>
<dbReference type="InterPro" id="IPR004853">
    <property type="entry name" value="Sugar_P_trans_dom"/>
</dbReference>
<comment type="subcellular location">
    <subcellularLocation>
        <location evidence="1">Membrane</location>
        <topology evidence="1">Multi-pass membrane protein</topology>
    </subcellularLocation>
</comment>
<keyword evidence="2 5" id="KW-0812">Transmembrane</keyword>
<gene>
    <name evidence="7" type="primary">Utr7-L1</name>
    <name evidence="7" type="ORF">Hamer_G017156</name>
</gene>
<evidence type="ECO:0000256" key="1">
    <source>
        <dbReference type="ARBA" id="ARBA00004141"/>
    </source>
</evidence>
<dbReference type="EMBL" id="JAHLQT010021820">
    <property type="protein sequence ID" value="KAG7167246.1"/>
    <property type="molecule type" value="Genomic_DNA"/>
</dbReference>
<evidence type="ECO:0000256" key="5">
    <source>
        <dbReference type="SAM" id="Phobius"/>
    </source>
</evidence>
<dbReference type="Proteomes" id="UP000747542">
    <property type="component" value="Unassembled WGS sequence"/>
</dbReference>
<feature type="domain" description="Sugar phosphate transporter" evidence="6">
    <location>
        <begin position="17"/>
        <end position="200"/>
    </location>
</feature>
<feature type="transmembrane region" description="Helical" evidence="5">
    <location>
        <begin position="39"/>
        <end position="59"/>
    </location>
</feature>
<dbReference type="GO" id="GO:0016020">
    <property type="term" value="C:membrane"/>
    <property type="evidence" value="ECO:0007669"/>
    <property type="project" value="UniProtKB-SubCell"/>
</dbReference>
<name>A0A8J5K2V7_HOMAM</name>
<proteinExistence type="predicted"/>
<dbReference type="PANTHER" id="PTHR11132">
    <property type="entry name" value="SOLUTE CARRIER FAMILY 35"/>
    <property type="match status" value="1"/>
</dbReference>
<evidence type="ECO:0000256" key="2">
    <source>
        <dbReference type="ARBA" id="ARBA00022692"/>
    </source>
</evidence>
<feature type="transmembrane region" description="Helical" evidence="5">
    <location>
        <begin position="71"/>
        <end position="92"/>
    </location>
</feature>
<reference evidence="7" key="1">
    <citation type="journal article" date="2021" name="Sci. Adv.">
        <title>The American lobster genome reveals insights on longevity, neural, and immune adaptations.</title>
        <authorList>
            <person name="Polinski J.M."/>
            <person name="Zimin A.V."/>
            <person name="Clark K.F."/>
            <person name="Kohn A.B."/>
            <person name="Sadowski N."/>
            <person name="Timp W."/>
            <person name="Ptitsyn A."/>
            <person name="Khanna P."/>
            <person name="Romanova D.Y."/>
            <person name="Williams P."/>
            <person name="Greenwood S.J."/>
            <person name="Moroz L.L."/>
            <person name="Walt D.R."/>
            <person name="Bodnar A.G."/>
        </authorList>
    </citation>
    <scope>NUCLEOTIDE SEQUENCE</scope>
    <source>
        <strain evidence="7">GMGI-L3</strain>
    </source>
</reference>
<comment type="caution">
    <text evidence="7">The sequence shown here is derived from an EMBL/GenBank/DDBJ whole genome shotgun (WGS) entry which is preliminary data.</text>
</comment>
<evidence type="ECO:0000313" key="8">
    <source>
        <dbReference type="Proteomes" id="UP000747542"/>
    </source>
</evidence>
<dbReference type="Pfam" id="PF03151">
    <property type="entry name" value="TPT"/>
    <property type="match status" value="1"/>
</dbReference>